<gene>
    <name evidence="3" type="ORF">CJD50_04135</name>
</gene>
<reference evidence="3 4" key="1">
    <citation type="submission" date="2017-08" db="EMBL/GenBank/DDBJ databases">
        <title>Draft Genome Sequence of Hafnia alvei CITHA-6 Isolated from Raw Bovine Milk.</title>
        <authorList>
            <person name="Culligan E.P."/>
            <person name="Mcsweeney A."/>
            <person name="O'Doherty C."/>
            <person name="Gleeson E."/>
            <person name="O'Riordan D."/>
            <person name="Sleator R.D."/>
        </authorList>
    </citation>
    <scope>NUCLEOTIDE SEQUENCE [LARGE SCALE GENOMIC DNA]</scope>
    <source>
        <strain evidence="3 4">CITHA-6</strain>
    </source>
</reference>
<dbReference type="SMART" id="SM00738">
    <property type="entry name" value="NGN"/>
    <property type="match status" value="1"/>
</dbReference>
<dbReference type="InterPro" id="IPR036735">
    <property type="entry name" value="NGN_dom_sf"/>
</dbReference>
<keyword evidence="1" id="KW-0804">Transcription</keyword>
<sequence length="153" mass="17597">MGWYLVCCKRGKIEQAKTTLSLLGVRTFCPMMRIEKKRKDSGGVRVKIEPMFQPYLFVEFDPLEVNISSVNSSPGVSYFVRYGDEPRALPKALIDALMIQTYTQIAPADAEVQDEKYLELKERLKSLITNENTIKRTYAFLALLDELLNETRH</sequence>
<evidence type="ECO:0000256" key="1">
    <source>
        <dbReference type="ARBA" id="ARBA00023163"/>
    </source>
</evidence>
<dbReference type="OrthoDB" id="9790639at2"/>
<dbReference type="Gene3D" id="3.30.70.940">
    <property type="entry name" value="NusG, N-terminal domain"/>
    <property type="match status" value="1"/>
</dbReference>
<proteinExistence type="predicted"/>
<dbReference type="Proteomes" id="UP000218796">
    <property type="component" value="Unassembled WGS sequence"/>
</dbReference>
<dbReference type="CDD" id="cd09894">
    <property type="entry name" value="NGN_SP_AnfA1"/>
    <property type="match status" value="1"/>
</dbReference>
<protein>
    <submittedName>
        <fullName evidence="3">Transcription termination factor NusG</fullName>
    </submittedName>
</protein>
<feature type="domain" description="NusG-like N-terminal" evidence="2">
    <location>
        <begin position="1"/>
        <end position="101"/>
    </location>
</feature>
<dbReference type="AlphaFoldDB" id="A0A2A2MIA3"/>
<keyword evidence="4" id="KW-1185">Reference proteome</keyword>
<dbReference type="Pfam" id="PF02357">
    <property type="entry name" value="NusG"/>
    <property type="match status" value="1"/>
</dbReference>
<dbReference type="GO" id="GO:0006354">
    <property type="term" value="P:DNA-templated transcription elongation"/>
    <property type="evidence" value="ECO:0007669"/>
    <property type="project" value="InterPro"/>
</dbReference>
<dbReference type="RefSeq" id="WP_008813189.1">
    <property type="nucleotide sequence ID" value="NZ_CALECD010000091.1"/>
</dbReference>
<dbReference type="SUPFAM" id="SSF82679">
    <property type="entry name" value="N-utilization substance G protein NusG, N-terminal domain"/>
    <property type="match status" value="1"/>
</dbReference>
<dbReference type="KEGG" id="hpar:AL518_16635"/>
<organism evidence="3 4">
    <name type="scientific">Hafnia paralvei</name>
    <dbReference type="NCBI Taxonomy" id="546367"/>
    <lineage>
        <taxon>Bacteria</taxon>
        <taxon>Pseudomonadati</taxon>
        <taxon>Pseudomonadota</taxon>
        <taxon>Gammaproteobacteria</taxon>
        <taxon>Enterobacterales</taxon>
        <taxon>Hafniaceae</taxon>
        <taxon>Hafnia</taxon>
    </lineage>
</organism>
<dbReference type="InterPro" id="IPR006645">
    <property type="entry name" value="NGN-like_dom"/>
</dbReference>
<evidence type="ECO:0000313" key="4">
    <source>
        <dbReference type="Proteomes" id="UP000218796"/>
    </source>
</evidence>
<accession>A0A2A2MIA3</accession>
<comment type="caution">
    <text evidence="3">The sequence shown here is derived from an EMBL/GenBank/DDBJ whole genome shotgun (WGS) entry which is preliminary data.</text>
</comment>
<evidence type="ECO:0000259" key="2">
    <source>
        <dbReference type="SMART" id="SM00738"/>
    </source>
</evidence>
<evidence type="ECO:0000313" key="3">
    <source>
        <dbReference type="EMBL" id="PAV98658.1"/>
    </source>
</evidence>
<dbReference type="EMBL" id="NQMS01000001">
    <property type="protein sequence ID" value="PAV98658.1"/>
    <property type="molecule type" value="Genomic_DNA"/>
</dbReference>
<name>A0A2A2MIA3_9GAMM</name>